<reference evidence="9 10" key="1">
    <citation type="journal article" date="2009" name="Genome Res.">
        <title>Comparative genomics of the fungal pathogens Candida dubliniensis and Candida albicans.</title>
        <authorList>
            <person name="Jackson A.P."/>
            <person name="Gamble J.A."/>
            <person name="Yeomans T."/>
            <person name="Moran G.P."/>
            <person name="Saunders D."/>
            <person name="Harris D."/>
            <person name="Aslett M."/>
            <person name="Barrell J.F."/>
            <person name="Butler G."/>
            <person name="Citiulo F."/>
            <person name="Coleman D.C."/>
            <person name="de Groot P.W.J."/>
            <person name="Goodwin T.J."/>
            <person name="Quail M.A."/>
            <person name="McQuillan J."/>
            <person name="Munro C.A."/>
            <person name="Pain A."/>
            <person name="Poulter R.T."/>
            <person name="Rajandream M.A."/>
            <person name="Renauld H."/>
            <person name="Spiering M.J."/>
            <person name="Tivey A."/>
            <person name="Gow N.A.R."/>
            <person name="Barrell B."/>
            <person name="Sullivan D.J."/>
            <person name="Berriman M."/>
        </authorList>
    </citation>
    <scope>NUCLEOTIDE SEQUENCE [LARGE SCALE GENOMIC DNA]</scope>
    <source>
        <strain evidence="10">CD36 / ATCC MYA-646 / CBS 7987 / NCPF 3949 / NRRL Y-17841</strain>
    </source>
</reference>
<name>B9WA63_CANDC</name>
<dbReference type="Proteomes" id="UP000002605">
    <property type="component" value="Chromosome 2"/>
</dbReference>
<keyword evidence="6" id="KW-0812">Transmembrane</keyword>
<evidence type="ECO:0000256" key="3">
    <source>
        <dbReference type="ARBA" id="ARBA00022525"/>
    </source>
</evidence>
<organism evidence="9 10">
    <name type="scientific">Candida dubliniensis (strain CD36 / ATCC MYA-646 / CBS 7987 / NCPF 3949 / NRRL Y-17841)</name>
    <name type="common">Yeast</name>
    <dbReference type="NCBI Taxonomy" id="573826"/>
    <lineage>
        <taxon>Eukaryota</taxon>
        <taxon>Fungi</taxon>
        <taxon>Dikarya</taxon>
        <taxon>Ascomycota</taxon>
        <taxon>Saccharomycotina</taxon>
        <taxon>Pichiomycetes</taxon>
        <taxon>Debaryomycetaceae</taxon>
        <taxon>Candida/Lodderomyces clade</taxon>
        <taxon>Candida</taxon>
    </lineage>
</organism>
<dbReference type="HOGENOM" id="CLU_061202_0_0_1"/>
<protein>
    <recommendedName>
        <fullName evidence="7">Cell wall mannoprotein PIR1-like C-terminal domain-containing protein</fullName>
    </recommendedName>
</protein>
<evidence type="ECO:0000259" key="7">
    <source>
        <dbReference type="Pfam" id="PF22799"/>
    </source>
</evidence>
<keyword evidence="10" id="KW-1185">Reference proteome</keyword>
<evidence type="ECO:0000256" key="5">
    <source>
        <dbReference type="ARBA" id="ARBA00038219"/>
    </source>
</evidence>
<evidence type="ECO:0000256" key="2">
    <source>
        <dbReference type="ARBA" id="ARBA00022512"/>
    </source>
</evidence>
<evidence type="ECO:0000256" key="1">
    <source>
        <dbReference type="ARBA" id="ARBA00004191"/>
    </source>
</evidence>
<keyword evidence="6" id="KW-1133">Transmembrane helix</keyword>
<dbReference type="EMBL" id="FM992689">
    <property type="protein sequence ID" value="CAX43282.1"/>
    <property type="molecule type" value="Genomic_DNA"/>
</dbReference>
<dbReference type="OrthoDB" id="5415592at2759"/>
<dbReference type="GeneID" id="8046565"/>
<dbReference type="VEuPathDB" id="FungiDB:CD36_15040"/>
<dbReference type="PANTHER" id="PTHR47254:SF1">
    <property type="entry name" value="CELL WALL MANNOPROTEIN CIS3-RELATED"/>
    <property type="match status" value="1"/>
</dbReference>
<feature type="transmembrane region" description="Helical" evidence="6">
    <location>
        <begin position="6"/>
        <end position="28"/>
    </location>
</feature>
<evidence type="ECO:0000313" key="9">
    <source>
        <dbReference type="EMBL" id="CAX43282.1"/>
    </source>
</evidence>
<feature type="domain" description="Cell wall mannoprotein PIR1-like C-terminal" evidence="7">
    <location>
        <begin position="110"/>
        <end position="188"/>
    </location>
</feature>
<dbReference type="GO" id="GO:0031505">
    <property type="term" value="P:fungal-type cell wall organization"/>
    <property type="evidence" value="ECO:0007669"/>
    <property type="project" value="TreeGrafter"/>
</dbReference>
<evidence type="ECO:0000313" key="10">
    <source>
        <dbReference type="Proteomes" id="UP000002605"/>
    </source>
</evidence>
<comment type="similarity">
    <text evidence="5">Belongs to the PIR protein family.</text>
</comment>
<dbReference type="GO" id="GO:0009277">
    <property type="term" value="C:fungal-type cell wall"/>
    <property type="evidence" value="ECO:0007669"/>
    <property type="project" value="TreeGrafter"/>
</dbReference>
<comment type="subcellular location">
    <subcellularLocation>
        <location evidence="1">Secreted</location>
        <location evidence="1">Cell wall</location>
    </subcellularLocation>
</comment>
<evidence type="ECO:0000256" key="4">
    <source>
        <dbReference type="ARBA" id="ARBA00022729"/>
    </source>
</evidence>
<sequence length="197" mass="21906">MYPCNFYFFFFFCPAMIFLVLVCLFVLVRGGLVKNEVDSVGYRFSLGVETGNSIYKVFEIGDGQLFHGNTTVQCLTGNSTYQTPDPCGNCESAAYCKVRKSPQYIVLTSGVLRNQRGAIGEIVANHQFQFDLPSQPDALFNKGWSIVSWNGKSLLALNGDTQFWHCQAGTNGLYKLYNASIGGQCSPVYIVVLQQVW</sequence>
<evidence type="ECO:0000256" key="6">
    <source>
        <dbReference type="SAM" id="Phobius"/>
    </source>
</evidence>
<keyword evidence="2" id="KW-0134">Cell wall</keyword>
<dbReference type="InterPro" id="IPR051153">
    <property type="entry name" value="Yeast_CWMannoprotein_PIR"/>
</dbReference>
<dbReference type="InterPro" id="IPR054508">
    <property type="entry name" value="PIR1-like_C"/>
</dbReference>
<dbReference type="CGD" id="CAL0000162899">
    <property type="gene designation" value="Cd36_15040"/>
</dbReference>
<dbReference type="RefSeq" id="XP_002417983.1">
    <property type="nucleotide sequence ID" value="XM_002417938.1"/>
</dbReference>
<keyword evidence="6" id="KW-0472">Membrane</keyword>
<keyword evidence="4" id="KW-0732">Signal</keyword>
<proteinExistence type="inferred from homology"/>
<dbReference type="AlphaFoldDB" id="B9WA63"/>
<dbReference type="PANTHER" id="PTHR47254">
    <property type="entry name" value="CELL WALL MANNOPROTEIN CIS3-RELATED"/>
    <property type="match status" value="1"/>
</dbReference>
<accession>B9WA63</accession>
<dbReference type="Pfam" id="PF22799">
    <property type="entry name" value="PIR1-like_C"/>
    <property type="match status" value="1"/>
</dbReference>
<gene>
    <name evidence="8" type="ordered locus">Cd36_15040</name>
    <name evidence="9" type="ORF">CD36_15040</name>
</gene>
<dbReference type="GO" id="GO:0005199">
    <property type="term" value="F:structural constituent of cell wall"/>
    <property type="evidence" value="ECO:0007669"/>
    <property type="project" value="TreeGrafter"/>
</dbReference>
<dbReference type="KEGG" id="cdu:CD36_15040"/>
<evidence type="ECO:0000313" key="8">
    <source>
        <dbReference type="CGD" id="CAL0000162899"/>
    </source>
</evidence>
<keyword evidence="3" id="KW-0964">Secreted</keyword>